<dbReference type="GO" id="GO:0005737">
    <property type="term" value="C:cytoplasm"/>
    <property type="evidence" value="ECO:0007669"/>
    <property type="project" value="UniProtKB-ARBA"/>
</dbReference>
<evidence type="ECO:0000256" key="1">
    <source>
        <dbReference type="ARBA" id="ARBA00022468"/>
    </source>
</evidence>
<dbReference type="FunFam" id="1.10.8.270:FF:000011">
    <property type="entry name" value="TBC1 domain family member 5"/>
    <property type="match status" value="1"/>
</dbReference>
<dbReference type="Gene3D" id="1.10.472.80">
    <property type="entry name" value="Ypt/Rab-GAP domain of gyp1p, domain 3"/>
    <property type="match status" value="1"/>
</dbReference>
<evidence type="ECO:0000313" key="4">
    <source>
        <dbReference type="EMBL" id="CAI5445977.1"/>
    </source>
</evidence>
<feature type="compositionally biased region" description="Polar residues" evidence="2">
    <location>
        <begin position="393"/>
        <end position="403"/>
    </location>
</feature>
<evidence type="ECO:0000256" key="2">
    <source>
        <dbReference type="SAM" id="MobiDB-lite"/>
    </source>
</evidence>
<reference evidence="4" key="1">
    <citation type="submission" date="2022-11" db="EMBL/GenBank/DDBJ databases">
        <authorList>
            <person name="Kikuchi T."/>
        </authorList>
    </citation>
    <scope>NUCLEOTIDE SEQUENCE</scope>
    <source>
        <strain evidence="4">PS1010</strain>
    </source>
</reference>
<dbReference type="SUPFAM" id="SSF47923">
    <property type="entry name" value="Ypt/Rab-GAP domain of gyp1p"/>
    <property type="match status" value="2"/>
</dbReference>
<feature type="region of interest" description="Disordered" evidence="2">
    <location>
        <begin position="523"/>
        <end position="563"/>
    </location>
</feature>
<feature type="compositionally biased region" description="Low complexity" evidence="2">
    <location>
        <begin position="404"/>
        <end position="416"/>
    </location>
</feature>
<feature type="domain" description="Rab-GAP TBC" evidence="3">
    <location>
        <begin position="38"/>
        <end position="321"/>
    </location>
</feature>
<feature type="compositionally biased region" description="Polar residues" evidence="2">
    <location>
        <begin position="526"/>
        <end position="538"/>
    </location>
</feature>
<dbReference type="InterPro" id="IPR035969">
    <property type="entry name" value="Rab-GAP_TBC_sf"/>
</dbReference>
<dbReference type="GO" id="GO:0005096">
    <property type="term" value="F:GTPase activator activity"/>
    <property type="evidence" value="ECO:0007669"/>
    <property type="project" value="UniProtKB-KW"/>
</dbReference>
<sequence length="563" mass="65101">MNTTTQKTSCNLNFDSASLIKNRLSDDLLSQVAACGSLRSSSCRSAVWRLLLRCLPYETADWETTLSRSRNEYRNLKKKNLIDPRDEKFSQDPQFNNPLAPIEHNPWTAFFEDNELRDIIGKDVSRTFPEIEFFQSDFIHKIMSDILLVYAKENPFINYRQGMHEILAPLIFVIFSDVEAHEHAKENDELKTLTLQEEDLLNCLFDKQFIENDSYILFSAFMLEVAKWYEDTTSNNDDEIAKPRKEPFMRVQDSTGTTRLMEDLLDVGQLLQEIDPTLAKHLNSLDIPPQLYGIRWLRLLFGRELPLHDLLFLWDVLLIDRPIGPLVKCVFVSLLVQIRHLLLSSDYGGCLQYLMRYPPIADIDSFVKLARHYRNPKKNAKPNIKSNNFTHITVTGQSHPNQARSSRPTSKPTSSSKHQDPSILTRLEQVKNTIRDRSNTVSVPNSPRKEAKSSDNWSREVQLMEEQVSCLQLKLNEKDLVCSQVATAIEQVADNVREARSVEQCERLAAKLIDLSKILRSKKNPESLTNNRNNQSHQLRPRSRDQISHNNEMVDLTRRHPKM</sequence>
<evidence type="ECO:0000313" key="5">
    <source>
        <dbReference type="Proteomes" id="UP001152747"/>
    </source>
</evidence>
<dbReference type="Pfam" id="PF00566">
    <property type="entry name" value="RabGAP-TBC"/>
    <property type="match status" value="2"/>
</dbReference>
<dbReference type="InterPro" id="IPR000195">
    <property type="entry name" value="Rab-GAP-TBC_dom"/>
</dbReference>
<keyword evidence="1" id="KW-0343">GTPase activation</keyword>
<gene>
    <name evidence="4" type="ORF">CAMP_LOCUS8614</name>
</gene>
<dbReference type="PANTHER" id="PTHR22957:SF337">
    <property type="entry name" value="TBC1 DOMAIN FAMILY MEMBER 5"/>
    <property type="match status" value="1"/>
</dbReference>
<protein>
    <recommendedName>
        <fullName evidence="3">Rab-GAP TBC domain-containing protein</fullName>
    </recommendedName>
</protein>
<dbReference type="SMART" id="SM00164">
    <property type="entry name" value="TBC"/>
    <property type="match status" value="1"/>
</dbReference>
<dbReference type="Proteomes" id="UP001152747">
    <property type="component" value="Unassembled WGS sequence"/>
</dbReference>
<feature type="region of interest" description="Disordered" evidence="2">
    <location>
        <begin position="393"/>
        <end position="458"/>
    </location>
</feature>
<dbReference type="PANTHER" id="PTHR22957">
    <property type="entry name" value="TBC1 DOMAIN FAMILY MEMBER GTPASE-ACTIVATING PROTEIN"/>
    <property type="match status" value="1"/>
</dbReference>
<evidence type="ECO:0000259" key="3">
    <source>
        <dbReference type="PROSITE" id="PS50086"/>
    </source>
</evidence>
<keyword evidence="5" id="KW-1185">Reference proteome</keyword>
<accession>A0A9P1IMI5</accession>
<dbReference type="EMBL" id="CANHGI010000003">
    <property type="protein sequence ID" value="CAI5445977.1"/>
    <property type="molecule type" value="Genomic_DNA"/>
</dbReference>
<dbReference type="PROSITE" id="PS50086">
    <property type="entry name" value="TBC_RABGAP"/>
    <property type="match status" value="1"/>
</dbReference>
<organism evidence="4 5">
    <name type="scientific">Caenorhabditis angaria</name>
    <dbReference type="NCBI Taxonomy" id="860376"/>
    <lineage>
        <taxon>Eukaryota</taxon>
        <taxon>Metazoa</taxon>
        <taxon>Ecdysozoa</taxon>
        <taxon>Nematoda</taxon>
        <taxon>Chromadorea</taxon>
        <taxon>Rhabditida</taxon>
        <taxon>Rhabditina</taxon>
        <taxon>Rhabditomorpha</taxon>
        <taxon>Rhabditoidea</taxon>
        <taxon>Rhabditidae</taxon>
        <taxon>Peloderinae</taxon>
        <taxon>Caenorhabditis</taxon>
    </lineage>
</organism>
<proteinExistence type="predicted"/>
<dbReference type="AlphaFoldDB" id="A0A9P1IMI5"/>
<name>A0A9P1IMI5_9PELO</name>
<dbReference type="Gene3D" id="1.10.8.270">
    <property type="entry name" value="putative rabgap domain of human tbc1 domain family member 14 like domains"/>
    <property type="match status" value="1"/>
</dbReference>
<dbReference type="FunFam" id="1.10.472.80:FF:000038">
    <property type="entry name" value="TBC1 domain family member 5"/>
    <property type="match status" value="1"/>
</dbReference>
<comment type="caution">
    <text evidence="4">The sequence shown here is derived from an EMBL/GenBank/DDBJ whole genome shotgun (WGS) entry which is preliminary data.</text>
</comment>
<dbReference type="OrthoDB" id="27140at2759"/>